<dbReference type="SUPFAM" id="SSF54427">
    <property type="entry name" value="NTF2-like"/>
    <property type="match status" value="1"/>
</dbReference>
<feature type="signal peptide" evidence="1">
    <location>
        <begin position="1"/>
        <end position="18"/>
    </location>
</feature>
<sequence length="150" mass="17139">MRYFLLLLTLLVSQATYAEPAGQPGLSPQQQHILKLTQDVLNAQRTAYSNLSSLAAIDALFALYTDDYIYQHEGYGGIYSRETLYNNSVSFFKQGRYQDDEPDSYRLIHIIPGKQAAAVQRAYHSDSGTELRLTLFEFKGDKVSRIVEYW</sequence>
<dbReference type="RefSeq" id="WP_343845953.1">
    <property type="nucleotide sequence ID" value="NZ_BAAAEI010000017.1"/>
</dbReference>
<gene>
    <name evidence="2" type="ORF">GCM10009092_29620</name>
</gene>
<evidence type="ECO:0000313" key="3">
    <source>
        <dbReference type="Proteomes" id="UP001501757"/>
    </source>
</evidence>
<proteinExistence type="predicted"/>
<organism evidence="2 3">
    <name type="scientific">Bowmanella denitrificans</name>
    <dbReference type="NCBI Taxonomy" id="366582"/>
    <lineage>
        <taxon>Bacteria</taxon>
        <taxon>Pseudomonadati</taxon>
        <taxon>Pseudomonadota</taxon>
        <taxon>Gammaproteobacteria</taxon>
        <taxon>Alteromonadales</taxon>
        <taxon>Alteromonadaceae</taxon>
        <taxon>Bowmanella</taxon>
    </lineage>
</organism>
<accession>A0ABN0XG74</accession>
<dbReference type="Proteomes" id="UP001501757">
    <property type="component" value="Unassembled WGS sequence"/>
</dbReference>
<protein>
    <recommendedName>
        <fullName evidence="4">Nuclear transport factor 2 family protein</fullName>
    </recommendedName>
</protein>
<comment type="caution">
    <text evidence="2">The sequence shown here is derived from an EMBL/GenBank/DDBJ whole genome shotgun (WGS) entry which is preliminary data.</text>
</comment>
<evidence type="ECO:0008006" key="4">
    <source>
        <dbReference type="Google" id="ProtNLM"/>
    </source>
</evidence>
<feature type="chain" id="PRO_5046061500" description="Nuclear transport factor 2 family protein" evidence="1">
    <location>
        <begin position="19"/>
        <end position="150"/>
    </location>
</feature>
<reference evidence="3" key="1">
    <citation type="journal article" date="2019" name="Int. J. Syst. Evol. Microbiol.">
        <title>The Global Catalogue of Microorganisms (GCM) 10K type strain sequencing project: providing services to taxonomists for standard genome sequencing and annotation.</title>
        <authorList>
            <consortium name="The Broad Institute Genomics Platform"/>
            <consortium name="The Broad Institute Genome Sequencing Center for Infectious Disease"/>
            <person name="Wu L."/>
            <person name="Ma J."/>
        </authorList>
    </citation>
    <scope>NUCLEOTIDE SEQUENCE [LARGE SCALE GENOMIC DNA]</scope>
    <source>
        <strain evidence="3">JCM 13378</strain>
    </source>
</reference>
<evidence type="ECO:0000256" key="1">
    <source>
        <dbReference type="SAM" id="SignalP"/>
    </source>
</evidence>
<name>A0ABN0XG74_9ALTE</name>
<dbReference type="EMBL" id="BAAAEI010000017">
    <property type="protein sequence ID" value="GAA0363330.1"/>
    <property type="molecule type" value="Genomic_DNA"/>
</dbReference>
<dbReference type="InterPro" id="IPR032710">
    <property type="entry name" value="NTF2-like_dom_sf"/>
</dbReference>
<keyword evidence="1" id="KW-0732">Signal</keyword>
<evidence type="ECO:0000313" key="2">
    <source>
        <dbReference type="EMBL" id="GAA0363330.1"/>
    </source>
</evidence>
<dbReference type="Gene3D" id="3.10.450.50">
    <property type="match status" value="1"/>
</dbReference>
<keyword evidence="3" id="KW-1185">Reference proteome</keyword>